<gene>
    <name evidence="2" type="ORF">BILFYP9_02647</name>
</gene>
<dbReference type="PROSITE" id="PS50234">
    <property type="entry name" value="VWFA"/>
    <property type="match status" value="1"/>
</dbReference>
<reference evidence="2" key="1">
    <citation type="submission" date="2019-11" db="EMBL/GenBank/DDBJ databases">
        <authorList>
            <person name="Feng L."/>
        </authorList>
    </citation>
    <scope>NUCLEOTIDE SEQUENCE</scope>
    <source>
        <strain evidence="2">BintestinalisLFYP9</strain>
    </source>
</reference>
<evidence type="ECO:0000259" key="1">
    <source>
        <dbReference type="PROSITE" id="PS50234"/>
    </source>
</evidence>
<evidence type="ECO:0000313" key="2">
    <source>
        <dbReference type="EMBL" id="VYT30053.1"/>
    </source>
</evidence>
<sequence length="210" mass="23810">MKTKIFNLIILDESGSMESIKQQAITGVNETIQTIRNAQKQHEEQEHYVSLVSFNSSSVKNIYDCKQANQVEELTDKLYIPDCCTPLYDAMGLSLNKLRKSITEEDKVLVTIITDGYENASQEYSGEAIKALVDSLRSKGWVFTYIGANQDVEKVAATISVTNVMSFQTSVEGTKEMFEKEKKSRKRWFEKVANGCTNLAENFFDDEKNK</sequence>
<dbReference type="Gene3D" id="3.40.50.410">
    <property type="entry name" value="von Willebrand factor, type A domain"/>
    <property type="match status" value="1"/>
</dbReference>
<dbReference type="CDD" id="cd00198">
    <property type="entry name" value="vWFA"/>
    <property type="match status" value="1"/>
</dbReference>
<accession>A0A6N2VKE7</accession>
<name>A0A6N2VKE7_9BACE</name>
<feature type="domain" description="VWFA" evidence="1">
    <location>
        <begin position="8"/>
        <end position="203"/>
    </location>
</feature>
<dbReference type="EMBL" id="CACRSU010000029">
    <property type="protein sequence ID" value="VYT30053.1"/>
    <property type="molecule type" value="Genomic_DNA"/>
</dbReference>
<dbReference type="RefSeq" id="WP_138291831.1">
    <property type="nucleotide sequence ID" value="NZ_BAABZC010000001.1"/>
</dbReference>
<organism evidence="2">
    <name type="scientific">Bacteroides intestinalis</name>
    <dbReference type="NCBI Taxonomy" id="329854"/>
    <lineage>
        <taxon>Bacteria</taxon>
        <taxon>Pseudomonadati</taxon>
        <taxon>Bacteroidota</taxon>
        <taxon>Bacteroidia</taxon>
        <taxon>Bacteroidales</taxon>
        <taxon>Bacteroidaceae</taxon>
        <taxon>Bacteroides</taxon>
    </lineage>
</organism>
<dbReference type="InterPro" id="IPR002035">
    <property type="entry name" value="VWF_A"/>
</dbReference>
<protein>
    <recommendedName>
        <fullName evidence="1">VWFA domain-containing protein</fullName>
    </recommendedName>
</protein>
<dbReference type="AlphaFoldDB" id="A0A6N2VKE7"/>
<dbReference type="InterPro" id="IPR036465">
    <property type="entry name" value="vWFA_dom_sf"/>
</dbReference>
<proteinExistence type="predicted"/>
<dbReference type="SUPFAM" id="SSF53300">
    <property type="entry name" value="vWA-like"/>
    <property type="match status" value="1"/>
</dbReference>